<feature type="compositionally biased region" description="Low complexity" evidence="1">
    <location>
        <begin position="752"/>
        <end position="770"/>
    </location>
</feature>
<dbReference type="PANTHER" id="PTHR11200:SF275">
    <property type="entry name" value="LD06095P"/>
    <property type="match status" value="1"/>
</dbReference>
<dbReference type="STRING" id="1036808.A0A0C3DQ27"/>
<feature type="region of interest" description="Disordered" evidence="1">
    <location>
        <begin position="15"/>
        <end position="41"/>
    </location>
</feature>
<dbReference type="PANTHER" id="PTHR11200">
    <property type="entry name" value="INOSITOL 5-PHOSPHATASE"/>
    <property type="match status" value="1"/>
</dbReference>
<dbReference type="InParanoid" id="A0A0C3DQ27"/>
<dbReference type="HOGENOM" id="CLU_005289_1_0_1"/>
<dbReference type="OrthoDB" id="405996at2759"/>
<feature type="compositionally biased region" description="Basic and acidic residues" evidence="1">
    <location>
        <begin position="422"/>
        <end position="436"/>
    </location>
</feature>
<feature type="region of interest" description="Disordered" evidence="1">
    <location>
        <begin position="663"/>
        <end position="682"/>
    </location>
</feature>
<feature type="compositionally biased region" description="Polar residues" evidence="1">
    <location>
        <begin position="479"/>
        <end position="488"/>
    </location>
</feature>
<dbReference type="Pfam" id="PF22669">
    <property type="entry name" value="Exo_endo_phos2"/>
    <property type="match status" value="2"/>
</dbReference>
<dbReference type="InterPro" id="IPR000300">
    <property type="entry name" value="IPPc"/>
</dbReference>
<feature type="compositionally biased region" description="Basic and acidic residues" evidence="1">
    <location>
        <begin position="125"/>
        <end position="147"/>
    </location>
</feature>
<accession>A0A0C3DQ27</accession>
<sequence>QPIFSRLQALLPASSGVPTTAPYSQNDGVSTPSRLQPPRKPSKFMKIRIVTWNMHDSLPKGDLEELLGGVAPYDGDKQGNGYTSTFPQMSTEPAHPYHLVVIAGQECPSSSGIPMGLGAGIKIGAADKDREKDKDKDDRDNRDPCDKIHRRKDKDRDEATRNWKSSDDLPEQLVVHYNHSGWTSLLDHWLCHRTQANPLVNGDPILRDPVSSPKRHSLHRRVTVKDSDKGPYVPLVKERMMGLYLSVYIHRDLRHLVEGRCTSKSAVTAGLIGGRVGNKGGVGISLKIDGSTFLFLNAHLAAHEGKIQHRISNLLKIKSEIDVDDFLRPDDPRTMAEDVTDKFDFTFLFGDLNFRLDITRLHADWLISRQEYAQALAFDQLKAQMQNSSAFAGFHEAPINFAPTFKYDVVSRSKTRRRRKRAYTDKEGDGNTTEKENGEEEEPAEECDGEARSVVSSAWTVQSKGVASTSDADDDEYPTTFTPGSNEGSRIPLVAVAHKAKAKWKAMLSPSPASSSTASPITKWLRAKNGQGEPPPASPTIRKQPPSLPASLDDIAADTSEPASPRNGLLLRPLSKEYNLRPPQRGISVKSLADQLDEGDDKAVYDSSHKQRVPSWCDRILWKSVVNTSDADPDTPETTKHRNRISTLITQAFRPVSVRVRRDSGNSFNSEDSSPRQDVLPRASIPISRAAAENVSSRQLSFNIPRPRTYRSRSIEAIDFVKEGRQGPFRPASEALDHLGWKSMDAGSTPNSSDLQSLQTTSSSYVPTPSTDEHIVEPTVQKDPIPAPSLPTRWRFFPFRRDTSQTVTQDTVVPLPQHIRGDVVCLSYNTLDDRGMRRLEGRSDHRPVIGSYAVYL</sequence>
<reference evidence="3 4" key="1">
    <citation type="submission" date="2014-04" db="EMBL/GenBank/DDBJ databases">
        <authorList>
            <consortium name="DOE Joint Genome Institute"/>
            <person name="Kuo A."/>
            <person name="Kohler A."/>
            <person name="Nagy L.G."/>
            <person name="Floudas D."/>
            <person name="Copeland A."/>
            <person name="Barry K.W."/>
            <person name="Cichocki N."/>
            <person name="Veneault-Fourrey C."/>
            <person name="LaButti K."/>
            <person name="Lindquist E.A."/>
            <person name="Lipzen A."/>
            <person name="Lundell T."/>
            <person name="Morin E."/>
            <person name="Murat C."/>
            <person name="Sun H."/>
            <person name="Tunlid A."/>
            <person name="Henrissat B."/>
            <person name="Grigoriev I.V."/>
            <person name="Hibbett D.S."/>
            <person name="Martin F."/>
            <person name="Nordberg H.P."/>
            <person name="Cantor M.N."/>
            <person name="Hua S.X."/>
        </authorList>
    </citation>
    <scope>NUCLEOTIDE SEQUENCE [LARGE SCALE GENOMIC DNA]</scope>
    <source>
        <strain evidence="3 4">Foug A</strain>
    </source>
</reference>
<feature type="compositionally biased region" description="Polar residues" evidence="1">
    <location>
        <begin position="16"/>
        <end position="34"/>
    </location>
</feature>
<name>A0A0C3DQ27_9AGAM</name>
<feature type="non-terminal residue" evidence="3">
    <location>
        <position position="1"/>
    </location>
</feature>
<evidence type="ECO:0000313" key="4">
    <source>
        <dbReference type="Proteomes" id="UP000053989"/>
    </source>
</evidence>
<organism evidence="3 4">
    <name type="scientific">Scleroderma citrinum Foug A</name>
    <dbReference type="NCBI Taxonomy" id="1036808"/>
    <lineage>
        <taxon>Eukaryota</taxon>
        <taxon>Fungi</taxon>
        <taxon>Dikarya</taxon>
        <taxon>Basidiomycota</taxon>
        <taxon>Agaricomycotina</taxon>
        <taxon>Agaricomycetes</taxon>
        <taxon>Agaricomycetidae</taxon>
        <taxon>Boletales</taxon>
        <taxon>Sclerodermatineae</taxon>
        <taxon>Sclerodermataceae</taxon>
        <taxon>Scleroderma</taxon>
    </lineage>
</organism>
<dbReference type="InterPro" id="IPR036691">
    <property type="entry name" value="Endo/exonu/phosph_ase_sf"/>
</dbReference>
<dbReference type="Gene3D" id="3.60.10.10">
    <property type="entry name" value="Endonuclease/exonuclease/phosphatase"/>
    <property type="match status" value="2"/>
</dbReference>
<feature type="region of interest" description="Disordered" evidence="1">
    <location>
        <begin position="124"/>
        <end position="164"/>
    </location>
</feature>
<protein>
    <recommendedName>
        <fullName evidence="2">Inositol polyphosphate-related phosphatase domain-containing protein</fullName>
    </recommendedName>
</protein>
<dbReference type="GO" id="GO:0004439">
    <property type="term" value="F:phosphatidylinositol-4,5-bisphosphate 5-phosphatase activity"/>
    <property type="evidence" value="ECO:0007669"/>
    <property type="project" value="TreeGrafter"/>
</dbReference>
<keyword evidence="4" id="KW-1185">Reference proteome</keyword>
<dbReference type="EMBL" id="KN822040">
    <property type="protein sequence ID" value="KIM62770.1"/>
    <property type="molecule type" value="Genomic_DNA"/>
</dbReference>
<feature type="compositionally biased region" description="Acidic residues" evidence="1">
    <location>
        <begin position="437"/>
        <end position="448"/>
    </location>
</feature>
<feature type="region of interest" description="Disordered" evidence="1">
    <location>
        <begin position="418"/>
        <end position="488"/>
    </location>
</feature>
<dbReference type="Proteomes" id="UP000053989">
    <property type="component" value="Unassembled WGS sequence"/>
</dbReference>
<feature type="region of interest" description="Disordered" evidence="1">
    <location>
        <begin position="526"/>
        <end position="586"/>
    </location>
</feature>
<dbReference type="AlphaFoldDB" id="A0A0C3DQ27"/>
<feature type="domain" description="Inositol polyphosphate-related phosphatase" evidence="2">
    <location>
        <begin position="180"/>
        <end position="467"/>
    </location>
</feature>
<feature type="region of interest" description="Disordered" evidence="1">
    <location>
        <begin position="742"/>
        <end position="772"/>
    </location>
</feature>
<dbReference type="SMART" id="SM00128">
    <property type="entry name" value="IPPc"/>
    <property type="match status" value="1"/>
</dbReference>
<evidence type="ECO:0000313" key="3">
    <source>
        <dbReference type="EMBL" id="KIM62770.1"/>
    </source>
</evidence>
<evidence type="ECO:0000256" key="1">
    <source>
        <dbReference type="SAM" id="MobiDB-lite"/>
    </source>
</evidence>
<reference evidence="4" key="2">
    <citation type="submission" date="2015-01" db="EMBL/GenBank/DDBJ databases">
        <title>Evolutionary Origins and Diversification of the Mycorrhizal Mutualists.</title>
        <authorList>
            <consortium name="DOE Joint Genome Institute"/>
            <consortium name="Mycorrhizal Genomics Consortium"/>
            <person name="Kohler A."/>
            <person name="Kuo A."/>
            <person name="Nagy L.G."/>
            <person name="Floudas D."/>
            <person name="Copeland A."/>
            <person name="Barry K.W."/>
            <person name="Cichocki N."/>
            <person name="Veneault-Fourrey C."/>
            <person name="LaButti K."/>
            <person name="Lindquist E.A."/>
            <person name="Lipzen A."/>
            <person name="Lundell T."/>
            <person name="Morin E."/>
            <person name="Murat C."/>
            <person name="Riley R."/>
            <person name="Ohm R."/>
            <person name="Sun H."/>
            <person name="Tunlid A."/>
            <person name="Henrissat B."/>
            <person name="Grigoriev I.V."/>
            <person name="Hibbett D.S."/>
            <person name="Martin F."/>
        </authorList>
    </citation>
    <scope>NUCLEOTIDE SEQUENCE [LARGE SCALE GENOMIC DNA]</scope>
    <source>
        <strain evidence="4">Foug A</strain>
    </source>
</reference>
<evidence type="ECO:0000259" key="2">
    <source>
        <dbReference type="SMART" id="SM00128"/>
    </source>
</evidence>
<feature type="compositionally biased region" description="Basic and acidic residues" evidence="1">
    <location>
        <begin position="154"/>
        <end position="164"/>
    </location>
</feature>
<dbReference type="SUPFAM" id="SSF56219">
    <property type="entry name" value="DNase I-like"/>
    <property type="match status" value="1"/>
</dbReference>
<dbReference type="GO" id="GO:0046856">
    <property type="term" value="P:phosphatidylinositol dephosphorylation"/>
    <property type="evidence" value="ECO:0007669"/>
    <property type="project" value="InterPro"/>
</dbReference>
<feature type="compositionally biased region" description="Polar residues" evidence="1">
    <location>
        <begin position="454"/>
        <end position="470"/>
    </location>
</feature>
<dbReference type="InterPro" id="IPR046985">
    <property type="entry name" value="IP5"/>
</dbReference>
<gene>
    <name evidence="3" type="ORF">SCLCIDRAFT_118927</name>
</gene>
<proteinExistence type="predicted"/>